<organism evidence="3 4">
    <name type="scientific">Mollisia scopiformis</name>
    <name type="common">Conifer needle endophyte fungus</name>
    <name type="synonym">Phialocephala scopiformis</name>
    <dbReference type="NCBI Taxonomy" id="149040"/>
    <lineage>
        <taxon>Eukaryota</taxon>
        <taxon>Fungi</taxon>
        <taxon>Dikarya</taxon>
        <taxon>Ascomycota</taxon>
        <taxon>Pezizomycotina</taxon>
        <taxon>Leotiomycetes</taxon>
        <taxon>Helotiales</taxon>
        <taxon>Mollisiaceae</taxon>
        <taxon>Mollisia</taxon>
    </lineage>
</organism>
<dbReference type="InParanoid" id="A0A194XH22"/>
<dbReference type="EMBL" id="KQ947411">
    <property type="protein sequence ID" value="KUJ19505.1"/>
    <property type="molecule type" value="Genomic_DNA"/>
</dbReference>
<dbReference type="Proteomes" id="UP000070700">
    <property type="component" value="Unassembled WGS sequence"/>
</dbReference>
<evidence type="ECO:0000313" key="4">
    <source>
        <dbReference type="Proteomes" id="UP000070700"/>
    </source>
</evidence>
<evidence type="ECO:0000259" key="2">
    <source>
        <dbReference type="Pfam" id="PF23388"/>
    </source>
</evidence>
<dbReference type="KEGG" id="psco:LY89DRAFT_780432"/>
<keyword evidence="4" id="KW-1185">Reference proteome</keyword>
<dbReference type="Pfam" id="PF23388">
    <property type="entry name" value="DUF7099"/>
    <property type="match status" value="1"/>
</dbReference>
<proteinExistence type="predicted"/>
<feature type="domain" description="DUF7099" evidence="2">
    <location>
        <begin position="760"/>
        <end position="954"/>
    </location>
</feature>
<feature type="region of interest" description="Disordered" evidence="1">
    <location>
        <begin position="615"/>
        <end position="643"/>
    </location>
</feature>
<dbReference type="InterPro" id="IPR055525">
    <property type="entry name" value="DUF7099"/>
</dbReference>
<dbReference type="STRING" id="149040.A0A194XH22"/>
<name>A0A194XH22_MOLSC</name>
<dbReference type="GeneID" id="28832105"/>
<dbReference type="OrthoDB" id="5411560at2759"/>
<sequence>MSHQDVAAIWSRLAGRADIDNIVQELIGRYSLDISEQTADRAVLRTTAFTHVVALRAIFDLQRTYLQSPDPSCEARFSLLNPNILLSVIKHLLDVKISAFCAHDGLPEHDAYCSFIGQTLVSGIRALHLQSRRLSLSEYQAVLQKFKLAWNNETLRGVDHFSINLFCQRMLAELSNKVQNHRLSSPACGILRLQDFFQGLYPPNDSHQNVDPFVQTVQTAITTSKSSADWFYCALVLFDISWAVIGAIIQMCMDKQYYKGSGRSDFPRNVVPLTLTPRFKMLNELFKESGPCPPPGELEWAFEQTQTMLCMGLGPTCFEQECSCLEVHQNFVQELRTQYISNEASDSIARHFEKISHIDIEPMLNAFQSTLEARHTILPDASKELTAISQKLTDFTNEWCPEIPKLLAHDTRKTITADDIFIVNCPELHPVPSKVLLPNLEESSFPKFPQTGLASEEIQLLKDIPSRRGCGQCLDQSHSISVRRIEPLSKISAYLQDQLKERRKILRNKADMAMKVSSITRSPPRSGRPLPSRRQESSTSPRTSKSPEHLYELPSINYTLTPIRETDLSPPGLEPISKLRHSAISSVDMRSAVSTTQPKSSSPTITYVGSTSSLSYHSENLSRPTSRTFSPPPFPTTDETTDLPEVVAPVRSKLASPTSPQSIASDASSSIIQSPSRKWLFKSRRGYKGTSKIPSATFFTSGRTLLLWNERGACSYDLQNILSISHRIVTTGDILLAAGGTRKIGVVSKTGPIILLRILQGTDQNLAHETEMEEVPHAMALSSNDHYLALKFGSYVRVFDTTSGSFFHHKLPTVNGRSGPKDHLVTFSTDCLSFAATTRFEPEKVVTYFCECQNPLNGDYVESSAPSGLVGDDGLSSLLYSDKSAFLSTFTEKGYPVYLTLLNSRTSSRVLRDKNQQVGSKIHCAALCATGQNLALFNDRNELFWIDTPFGKERAPTRVGSIKREKSVRREVELAMPNSDEVHLFWIYKGKGVLVTMGRHGGKSKPLELDVDLDHLLESE</sequence>
<dbReference type="SUPFAM" id="SSF82171">
    <property type="entry name" value="DPP6 N-terminal domain-like"/>
    <property type="match status" value="1"/>
</dbReference>
<dbReference type="AlphaFoldDB" id="A0A194XH22"/>
<evidence type="ECO:0000313" key="3">
    <source>
        <dbReference type="EMBL" id="KUJ19505.1"/>
    </source>
</evidence>
<dbReference type="RefSeq" id="XP_018073860.1">
    <property type="nucleotide sequence ID" value="XM_018222379.1"/>
</dbReference>
<protein>
    <recommendedName>
        <fullName evidence="2">DUF7099 domain-containing protein</fullName>
    </recommendedName>
</protein>
<feature type="compositionally biased region" description="Low complexity" evidence="1">
    <location>
        <begin position="521"/>
        <end position="532"/>
    </location>
</feature>
<evidence type="ECO:0000256" key="1">
    <source>
        <dbReference type="SAM" id="MobiDB-lite"/>
    </source>
</evidence>
<reference evidence="3 4" key="1">
    <citation type="submission" date="2015-10" db="EMBL/GenBank/DDBJ databases">
        <title>Full genome of DAOMC 229536 Phialocephala scopiformis, a fungal endophyte of spruce producing the potent anti-insectan compound rugulosin.</title>
        <authorList>
            <consortium name="DOE Joint Genome Institute"/>
            <person name="Walker A.K."/>
            <person name="Frasz S.L."/>
            <person name="Seifert K.A."/>
            <person name="Miller J.D."/>
            <person name="Mondo S.J."/>
            <person name="Labutti K."/>
            <person name="Lipzen A."/>
            <person name="Dockter R."/>
            <person name="Kennedy M."/>
            <person name="Grigoriev I.V."/>
            <person name="Spatafora J.W."/>
        </authorList>
    </citation>
    <scope>NUCLEOTIDE SEQUENCE [LARGE SCALE GENOMIC DNA]</scope>
    <source>
        <strain evidence="3 4">CBS 120377</strain>
    </source>
</reference>
<gene>
    <name evidence="3" type="ORF">LY89DRAFT_780432</name>
</gene>
<accession>A0A194XH22</accession>
<feature type="region of interest" description="Disordered" evidence="1">
    <location>
        <begin position="510"/>
        <end position="551"/>
    </location>
</feature>